<keyword evidence="1" id="KW-0812">Transmembrane</keyword>
<dbReference type="Pfam" id="PF06177">
    <property type="entry name" value="QueT"/>
    <property type="match status" value="1"/>
</dbReference>
<evidence type="ECO:0000256" key="1">
    <source>
        <dbReference type="SAM" id="Phobius"/>
    </source>
</evidence>
<reference evidence="2" key="1">
    <citation type="submission" date="2023-06" db="EMBL/GenBank/DDBJ databases">
        <title>A Treasure from Seagulls: Isolation and Description of Aciduricobacillus qingdaonensis gen. nov., sp. nov., a Rare Obligately Uric Acid-utilizing Member in the Family Bacillaceae.</title>
        <authorList>
            <person name="Liu W."/>
            <person name="Wang B."/>
        </authorList>
    </citation>
    <scope>NUCLEOTIDE SEQUENCE</scope>
    <source>
        <strain evidence="2">44XB</strain>
    </source>
</reference>
<feature type="transmembrane region" description="Helical" evidence="1">
    <location>
        <begin position="6"/>
        <end position="28"/>
    </location>
</feature>
<feature type="transmembrane region" description="Helical" evidence="1">
    <location>
        <begin position="134"/>
        <end position="155"/>
    </location>
</feature>
<dbReference type="EMBL" id="CP129113">
    <property type="protein sequence ID" value="WLV24986.1"/>
    <property type="molecule type" value="Genomic_DNA"/>
</dbReference>
<accession>A0ABY9KW42</accession>
<feature type="transmembrane region" description="Helical" evidence="1">
    <location>
        <begin position="104"/>
        <end position="122"/>
    </location>
</feature>
<dbReference type="Proteomes" id="UP001180087">
    <property type="component" value="Chromosome"/>
</dbReference>
<feature type="transmembrane region" description="Helical" evidence="1">
    <location>
        <begin position="49"/>
        <end position="65"/>
    </location>
</feature>
<feature type="transmembrane region" description="Helical" evidence="1">
    <location>
        <begin position="71"/>
        <end position="92"/>
    </location>
</feature>
<dbReference type="PANTHER" id="PTHR40044">
    <property type="entry name" value="INTEGRAL MEMBRANE PROTEIN-RELATED"/>
    <property type="match status" value="1"/>
</dbReference>
<dbReference type="PANTHER" id="PTHR40044:SF1">
    <property type="entry name" value="INTEGRAL MEMBRANE PROTEIN"/>
    <property type="match status" value="1"/>
</dbReference>
<dbReference type="PIRSF" id="PIRSF031501">
    <property type="entry name" value="QueT"/>
    <property type="match status" value="1"/>
</dbReference>
<dbReference type="InterPro" id="IPR010387">
    <property type="entry name" value="QueT"/>
</dbReference>
<sequence>MNTRTLVANGLLAALYIAVSFMIQPLAYGPVQLRIPEMLNLLIVYNNKYFYGIVIGVFITNLFSPNGVLDLFFGVGQSIIALALTMLIGLFIKNKLQLMTVNTLIFTATMVIIAWEIVLVNMHNVANDAFMPLWGILAAGEFIVMAIGIPIMYALDKRLHFKDLI</sequence>
<proteinExistence type="predicted"/>
<evidence type="ECO:0000313" key="2">
    <source>
        <dbReference type="EMBL" id="WLV24986.1"/>
    </source>
</evidence>
<dbReference type="RefSeq" id="WP_348028568.1">
    <property type="nucleotide sequence ID" value="NZ_CP129113.1"/>
</dbReference>
<keyword evidence="1" id="KW-0472">Membrane</keyword>
<gene>
    <name evidence="2" type="ORF">QR721_01745</name>
</gene>
<keyword evidence="3" id="KW-1185">Reference proteome</keyword>
<name>A0ABY9KW42_9BACI</name>
<protein>
    <submittedName>
        <fullName evidence="2">QueT transporter family protein</fullName>
    </submittedName>
</protein>
<keyword evidence="1" id="KW-1133">Transmembrane helix</keyword>
<organism evidence="2 3">
    <name type="scientific">Aciduricibacillus chroicocephali</name>
    <dbReference type="NCBI Taxonomy" id="3054939"/>
    <lineage>
        <taxon>Bacteria</taxon>
        <taxon>Bacillati</taxon>
        <taxon>Bacillota</taxon>
        <taxon>Bacilli</taxon>
        <taxon>Bacillales</taxon>
        <taxon>Bacillaceae</taxon>
        <taxon>Aciduricibacillus</taxon>
    </lineage>
</organism>
<evidence type="ECO:0000313" key="3">
    <source>
        <dbReference type="Proteomes" id="UP001180087"/>
    </source>
</evidence>